<dbReference type="EMBL" id="GGEC01008979">
    <property type="protein sequence ID" value="MBW89462.1"/>
    <property type="molecule type" value="Transcribed_RNA"/>
</dbReference>
<evidence type="ECO:0000313" key="1">
    <source>
        <dbReference type="EMBL" id="MBW89462.1"/>
    </source>
</evidence>
<name>A0A2P2J7J6_RHIMU</name>
<accession>A0A2P2J7J6</accession>
<reference evidence="1" key="1">
    <citation type="submission" date="2018-02" db="EMBL/GenBank/DDBJ databases">
        <title>Rhizophora mucronata_Transcriptome.</title>
        <authorList>
            <person name="Meera S.P."/>
            <person name="Sreeshan A."/>
            <person name="Augustine A."/>
        </authorList>
    </citation>
    <scope>NUCLEOTIDE SEQUENCE</scope>
    <source>
        <tissue evidence="1">Leaf</tissue>
    </source>
</reference>
<organism evidence="1">
    <name type="scientific">Rhizophora mucronata</name>
    <name type="common">Asiatic mangrove</name>
    <dbReference type="NCBI Taxonomy" id="61149"/>
    <lineage>
        <taxon>Eukaryota</taxon>
        <taxon>Viridiplantae</taxon>
        <taxon>Streptophyta</taxon>
        <taxon>Embryophyta</taxon>
        <taxon>Tracheophyta</taxon>
        <taxon>Spermatophyta</taxon>
        <taxon>Magnoliopsida</taxon>
        <taxon>eudicotyledons</taxon>
        <taxon>Gunneridae</taxon>
        <taxon>Pentapetalae</taxon>
        <taxon>rosids</taxon>
        <taxon>fabids</taxon>
        <taxon>Malpighiales</taxon>
        <taxon>Rhizophoraceae</taxon>
        <taxon>Rhizophora</taxon>
    </lineage>
</organism>
<protein>
    <submittedName>
        <fullName evidence="1">Uncharacterized protein</fullName>
    </submittedName>
</protein>
<sequence length="14" mass="1774">MCIIIQTKSFLWYK</sequence>
<proteinExistence type="predicted"/>